<dbReference type="EMBL" id="JAGIKV010000030">
    <property type="protein sequence ID" value="MBP2248951.1"/>
    <property type="molecule type" value="Genomic_DNA"/>
</dbReference>
<evidence type="ECO:0000313" key="5">
    <source>
        <dbReference type="EMBL" id="MBP2248951.1"/>
    </source>
</evidence>
<feature type="chain" id="PRO_5045205923" evidence="3">
    <location>
        <begin position="31"/>
        <end position="1187"/>
    </location>
</feature>
<dbReference type="Proteomes" id="UP000810207">
    <property type="component" value="Unassembled WGS sequence"/>
</dbReference>
<evidence type="ECO:0000256" key="1">
    <source>
        <dbReference type="ARBA" id="ARBA00004196"/>
    </source>
</evidence>
<dbReference type="PANTHER" id="PTHR43308">
    <property type="entry name" value="OUTER MEMBRANE PROTEIN ALPHA-RELATED"/>
    <property type="match status" value="1"/>
</dbReference>
<feature type="signal peptide" evidence="3">
    <location>
        <begin position="1"/>
        <end position="30"/>
    </location>
</feature>
<protein>
    <submittedName>
        <fullName evidence="5">Repeat protein (TIGR02543 family)</fullName>
    </submittedName>
</protein>
<feature type="domain" description="SLH" evidence="4">
    <location>
        <begin position="998"/>
        <end position="1057"/>
    </location>
</feature>
<dbReference type="Gene3D" id="2.60.40.4270">
    <property type="entry name" value="Listeria-Bacteroides repeat domain"/>
    <property type="match status" value="2"/>
</dbReference>
<evidence type="ECO:0000256" key="2">
    <source>
        <dbReference type="SAM" id="MobiDB-lite"/>
    </source>
</evidence>
<comment type="caution">
    <text evidence="5">The sequence shown here is derived from an EMBL/GenBank/DDBJ whole genome shotgun (WGS) entry which is preliminary data.</text>
</comment>
<organism evidence="5 6">
    <name type="scientific">Paenibacillus xylanexedens</name>
    <dbReference type="NCBI Taxonomy" id="528191"/>
    <lineage>
        <taxon>Bacteria</taxon>
        <taxon>Bacillati</taxon>
        <taxon>Bacillota</taxon>
        <taxon>Bacilli</taxon>
        <taxon>Bacillales</taxon>
        <taxon>Paenibacillaceae</taxon>
        <taxon>Paenibacillus</taxon>
    </lineage>
</organism>
<feature type="domain" description="SLH" evidence="4">
    <location>
        <begin position="1128"/>
        <end position="1187"/>
    </location>
</feature>
<reference evidence="5 6" key="1">
    <citation type="submission" date="2021-03" db="EMBL/GenBank/DDBJ databases">
        <title>Genomic Encyclopedia of Type Strains, Phase IV (KMG-IV): sequencing the most valuable type-strain genomes for metagenomic binning, comparative biology and taxonomic classification.</title>
        <authorList>
            <person name="Goeker M."/>
        </authorList>
    </citation>
    <scope>NUCLEOTIDE SEQUENCE [LARGE SCALE GENOMIC DNA]</scope>
    <source>
        <strain evidence="5 6">DSM 21292</strain>
    </source>
</reference>
<dbReference type="SUPFAM" id="SSF89372">
    <property type="entry name" value="Fucose-specific lectin"/>
    <property type="match status" value="1"/>
</dbReference>
<dbReference type="InterPro" id="IPR025883">
    <property type="entry name" value="Cadherin-like_domain"/>
</dbReference>
<keyword evidence="3" id="KW-0732">Signal</keyword>
<dbReference type="PANTHER" id="PTHR43308:SF5">
    <property type="entry name" value="S-LAYER PROTEIN _ PEPTIDOGLYCAN ENDO-BETA-N-ACETYLGLUCOSAMINIDASE"/>
    <property type="match status" value="1"/>
</dbReference>
<feature type="region of interest" description="Disordered" evidence="2">
    <location>
        <begin position="731"/>
        <end position="769"/>
    </location>
</feature>
<dbReference type="Pfam" id="PF09479">
    <property type="entry name" value="Flg_new"/>
    <property type="match status" value="2"/>
</dbReference>
<dbReference type="Pfam" id="PF00395">
    <property type="entry name" value="SLH"/>
    <property type="match status" value="3"/>
</dbReference>
<feature type="domain" description="SLH" evidence="4">
    <location>
        <begin position="1058"/>
        <end position="1121"/>
    </location>
</feature>
<dbReference type="SUPFAM" id="SSF63829">
    <property type="entry name" value="Calcium-dependent phosphotriesterase"/>
    <property type="match status" value="1"/>
</dbReference>
<evidence type="ECO:0000259" key="4">
    <source>
        <dbReference type="PROSITE" id="PS51272"/>
    </source>
</evidence>
<gene>
    <name evidence="5" type="ORF">J2Z28_005645</name>
</gene>
<dbReference type="InterPro" id="IPR013378">
    <property type="entry name" value="InlB-like_B-rpt"/>
</dbReference>
<dbReference type="InterPro" id="IPR051465">
    <property type="entry name" value="Cell_Envelope_Struct_Comp"/>
</dbReference>
<feature type="compositionally biased region" description="Gly residues" evidence="2">
    <location>
        <begin position="737"/>
        <end position="750"/>
    </location>
</feature>
<evidence type="ECO:0000313" key="6">
    <source>
        <dbReference type="Proteomes" id="UP000810207"/>
    </source>
</evidence>
<dbReference type="InterPro" id="IPR042229">
    <property type="entry name" value="Listeria/Bacterioides_rpt_sf"/>
</dbReference>
<dbReference type="NCBIfam" id="TIGR02543">
    <property type="entry name" value="List_Bact_rpt"/>
    <property type="match status" value="2"/>
</dbReference>
<comment type="subcellular location">
    <subcellularLocation>
        <location evidence="1">Cell envelope</location>
    </subcellularLocation>
</comment>
<name>A0ABS4S2P4_PAEXY</name>
<accession>A0ABS4S2P4</accession>
<sequence length="1187" mass="126107">MNKRLLRFKKVMTMLIVAALTFGGFPGFQALGADRAYAASGTWTDVGGVGFTSGQAENITLVFDREGTPYTVFKDGTKGGKATVLKYVSGAWQYVGPAGFSTGEIHNTSSLAFDSHNTPYAAYQDGDNGSKATVMKFSGEQWEIVGSAGFSAGAAVYVTLAFSPDDTPYVGYRDHAASTKVTVKKLNGNQWETVGTAGFTTGVALEMSKLIFDANGIPYFAFKDSTNNKLTVMQFAGGSWKNVGNAAFTADSASYPSLAFGPNNVPYVAFQDGSKSYKATVMKLNGSQWKVVGTEGFSTGTLNSMSLAFDPQGIPYVAFKNLVNFSMEPQGVMMKLDGTQWTVVGGKPFSAGQINETSLAFGPNGNPYVAYADGNKNYKLTVMTLSTEHSVTYNANGGITGSVPIDNNKYQKDATVTVLDSTGELDREDYQFTGWNTAADGSGTSYSAADTFSMNDSDVTLYAQWQPLYVNISFESNGGTEIDNQKVNYNSSAVNPDTPEKAGYTFSGWYQDSQLLQAFDFNTSLTQNITLYAKWKSSTATLSTLTISSGHLTPDFSADELDYRVDLESDVTSVSFSLSKANEGQGVMVTGATDETVTDGIYTYTVTDLVYGSNLVNINVQAEDGTSNDYKLNINRIDITNAKLSEITLSSITLTPTFNPDVEIYEATVSSSVSTTEISVKPDQTGTTVKINGVNSNSTIVQLVSGMNTITIEVTALDGISKKTYTLNIKRNSDSSGGSGGNGNSGGSSSGGNSTNTPVTNPVVTPPSTGAKVLVNGKAENAGSLATTEVNGRKVVTLTVDAVLIAQKLQTEGNNAIVTIPVTGNSQGDLVIGELTGQTVKLMADKQAVLVLQTDIASYTLPAQQVNIEKLAQQLGMNSDNSLENIKLGIEISQPTEAVIQTAQSAAQQNGYTLLGSPVDFKVTATLNGKSVSVDKFNSYVSRTIALPANVDPNQITTGVVVDAEGNVRHIPTKITQVNGIYHAQINSLTNSVYAVIWHPHTFTDVAQHWAETEVNDMGSRMVIEGITDTTFEPNRGVTRAEFAAILVRGLGLKPGERVSSFKDVNGSKWFAGAVNTASSYGLIDGYEDGTFRPQAQITRQEGMALIARAMTVIGMEPAASAGNVQQWSDYADAEQVASWAKDAVASSISAGLVSGRGKDTIAPNQSITRAETAVIIRRLLQQSGLI</sequence>
<evidence type="ECO:0000256" key="3">
    <source>
        <dbReference type="SAM" id="SignalP"/>
    </source>
</evidence>
<dbReference type="RefSeq" id="WP_211085300.1">
    <property type="nucleotide sequence ID" value="NZ_CBCSLC010000049.1"/>
</dbReference>
<dbReference type="PROSITE" id="PS51272">
    <property type="entry name" value="SLH"/>
    <property type="match status" value="3"/>
</dbReference>
<proteinExistence type="predicted"/>
<feature type="compositionally biased region" description="Low complexity" evidence="2">
    <location>
        <begin position="751"/>
        <end position="769"/>
    </location>
</feature>
<keyword evidence="6" id="KW-1185">Reference proteome</keyword>
<dbReference type="Pfam" id="PF12733">
    <property type="entry name" value="Cadherin-like"/>
    <property type="match status" value="2"/>
</dbReference>
<dbReference type="InterPro" id="IPR001119">
    <property type="entry name" value="SLH_dom"/>
</dbReference>